<name>A0A6D2KK54_9BRAS</name>
<gene>
    <name evidence="1" type="ORF">MERR_LOCUS35312</name>
</gene>
<evidence type="ECO:0000313" key="1">
    <source>
        <dbReference type="EMBL" id="CAA7048077.1"/>
    </source>
</evidence>
<evidence type="ECO:0000313" key="2">
    <source>
        <dbReference type="Proteomes" id="UP000467841"/>
    </source>
</evidence>
<organism evidence="1 2">
    <name type="scientific">Microthlaspi erraticum</name>
    <dbReference type="NCBI Taxonomy" id="1685480"/>
    <lineage>
        <taxon>Eukaryota</taxon>
        <taxon>Viridiplantae</taxon>
        <taxon>Streptophyta</taxon>
        <taxon>Embryophyta</taxon>
        <taxon>Tracheophyta</taxon>
        <taxon>Spermatophyta</taxon>
        <taxon>Magnoliopsida</taxon>
        <taxon>eudicotyledons</taxon>
        <taxon>Gunneridae</taxon>
        <taxon>Pentapetalae</taxon>
        <taxon>rosids</taxon>
        <taxon>malvids</taxon>
        <taxon>Brassicales</taxon>
        <taxon>Brassicaceae</taxon>
        <taxon>Coluteocarpeae</taxon>
        <taxon>Microthlaspi</taxon>
    </lineage>
</organism>
<dbReference type="EMBL" id="CACVBM020001385">
    <property type="protein sequence ID" value="CAA7048077.1"/>
    <property type="molecule type" value="Genomic_DNA"/>
</dbReference>
<keyword evidence="2" id="KW-1185">Reference proteome</keyword>
<dbReference type="Proteomes" id="UP000467841">
    <property type="component" value="Unassembled WGS sequence"/>
</dbReference>
<dbReference type="AlphaFoldDB" id="A0A6D2KK54"/>
<sequence length="94" mass="10356">MLHGIGSGYTEAEAFGNGEASFSKNLGSGKLIQRFQFTKISLPTPVRAVPLRTQTPYFPNHDCLMIPVPRDSGSSRFRFRSGIRVFIGASVHRS</sequence>
<reference evidence="1" key="1">
    <citation type="submission" date="2020-01" db="EMBL/GenBank/DDBJ databases">
        <authorList>
            <person name="Mishra B."/>
        </authorList>
    </citation>
    <scope>NUCLEOTIDE SEQUENCE [LARGE SCALE GENOMIC DNA]</scope>
</reference>
<comment type="caution">
    <text evidence="1">The sequence shown here is derived from an EMBL/GenBank/DDBJ whole genome shotgun (WGS) entry which is preliminary data.</text>
</comment>
<accession>A0A6D2KK54</accession>
<protein>
    <submittedName>
        <fullName evidence="1">Uncharacterized protein</fullName>
    </submittedName>
</protein>
<proteinExistence type="predicted"/>